<dbReference type="Gene3D" id="1.10.510.10">
    <property type="entry name" value="Transferase(Phosphotransferase) domain 1"/>
    <property type="match status" value="1"/>
</dbReference>
<dbReference type="InterPro" id="IPR000719">
    <property type="entry name" value="Prot_kinase_dom"/>
</dbReference>
<dbReference type="SUPFAM" id="SSF56112">
    <property type="entry name" value="Protein kinase-like (PK-like)"/>
    <property type="match status" value="1"/>
</dbReference>
<comment type="caution">
    <text evidence="3">The sequence shown here is derived from an EMBL/GenBank/DDBJ whole genome shotgun (WGS) entry which is preliminary data.</text>
</comment>
<proteinExistence type="predicted"/>
<accession>A0AA38VTF1</accession>
<dbReference type="GO" id="GO:0004672">
    <property type="term" value="F:protein kinase activity"/>
    <property type="evidence" value="ECO:0007669"/>
    <property type="project" value="InterPro"/>
</dbReference>
<reference evidence="3" key="1">
    <citation type="submission" date="2022-07" db="EMBL/GenBank/DDBJ databases">
        <title>Fungi with potential for degradation of polypropylene.</title>
        <authorList>
            <person name="Gostincar C."/>
        </authorList>
    </citation>
    <scope>NUCLEOTIDE SEQUENCE</scope>
    <source>
        <strain evidence="3">EXF-13287</strain>
    </source>
</reference>
<evidence type="ECO:0000313" key="3">
    <source>
        <dbReference type="EMBL" id="KAJ9164821.1"/>
    </source>
</evidence>
<dbReference type="AlphaFoldDB" id="A0AA38VTF1"/>
<evidence type="ECO:0000313" key="4">
    <source>
        <dbReference type="Proteomes" id="UP001174691"/>
    </source>
</evidence>
<evidence type="ECO:0000259" key="2">
    <source>
        <dbReference type="PROSITE" id="PS50011"/>
    </source>
</evidence>
<name>A0AA38VTF1_9PEZI</name>
<dbReference type="SMART" id="SM00220">
    <property type="entry name" value="S_TKc"/>
    <property type="match status" value="1"/>
</dbReference>
<keyword evidence="4" id="KW-1185">Reference proteome</keyword>
<feature type="domain" description="Protein kinase" evidence="2">
    <location>
        <begin position="203"/>
        <end position="609"/>
    </location>
</feature>
<gene>
    <name evidence="3" type="ORF">NKR19_g1078</name>
</gene>
<protein>
    <submittedName>
        <fullName evidence="3">U-box domain-containing protein 33</fullName>
    </submittedName>
</protein>
<sequence length="609" mass="67142">MELNSNVFSQVLSPLAIYANEIDSEHARNGGSNERVSSPFRQPCPQGTTNGHAGRNLPKWRLDGVDLDGIRFFAVPTFAVNTPPMRVDVYLSPVEEHSECVRQALKPEEAMYTTNKKAALELPISQHLLEALDHWSSSVPDFETQYLSLPFGSQIVVPELTLDLFATASTIHLLPNYTVEQAMIPFATLSQLWPPSIVYPPTIDTTSLAFHSQLHEAITLVTIPSSPDPSRKYVFKSLLRDQKYLYNELKMLLTLPPHPNLVPRPLYIVTHKCRFGGKRGVAGFILEYYPLGSLASHLSSCSGNKTTLPDRFRWARQVTEALIHVNEAGGFYPDLKPDNVVLRQEEGGEVDAVLLDLEQRGGWFSWSPPEVGYVEYIEILASHAPDASTADEMTALLRGYIPDWTPPAQEERYRAAVSGGFSAPWLSLARLRREGGSGGDPLATLLDRAQSFMLGKLLWCIFEGRAVVRCGIDHELLRDADPEGLAFPQFRETPGRVRGLVRASTAGAAEWGGRGRGVVLRGGKLVPASWDGEGAEPSVDETREVARKWWASEVEAAKGVLGEITEVKNGTGDPTRGVLGDAMQRPLLREVLDELKRIEGEATGMLQGC</sequence>
<dbReference type="GO" id="GO:0005524">
    <property type="term" value="F:ATP binding"/>
    <property type="evidence" value="ECO:0007669"/>
    <property type="project" value="InterPro"/>
</dbReference>
<dbReference type="PROSITE" id="PS50011">
    <property type="entry name" value="PROTEIN_KINASE_DOM"/>
    <property type="match status" value="1"/>
</dbReference>
<organism evidence="3 4">
    <name type="scientific">Coniochaeta hoffmannii</name>
    <dbReference type="NCBI Taxonomy" id="91930"/>
    <lineage>
        <taxon>Eukaryota</taxon>
        <taxon>Fungi</taxon>
        <taxon>Dikarya</taxon>
        <taxon>Ascomycota</taxon>
        <taxon>Pezizomycotina</taxon>
        <taxon>Sordariomycetes</taxon>
        <taxon>Sordariomycetidae</taxon>
        <taxon>Coniochaetales</taxon>
        <taxon>Coniochaetaceae</taxon>
        <taxon>Coniochaeta</taxon>
    </lineage>
</organism>
<evidence type="ECO:0000256" key="1">
    <source>
        <dbReference type="SAM" id="MobiDB-lite"/>
    </source>
</evidence>
<dbReference type="InterPro" id="IPR011009">
    <property type="entry name" value="Kinase-like_dom_sf"/>
</dbReference>
<feature type="region of interest" description="Disordered" evidence="1">
    <location>
        <begin position="26"/>
        <end position="56"/>
    </location>
</feature>
<feature type="compositionally biased region" description="Polar residues" evidence="1">
    <location>
        <begin position="30"/>
        <end position="51"/>
    </location>
</feature>
<dbReference type="Proteomes" id="UP001174691">
    <property type="component" value="Unassembled WGS sequence"/>
</dbReference>
<dbReference type="EMBL" id="JANBVN010000009">
    <property type="protein sequence ID" value="KAJ9164821.1"/>
    <property type="molecule type" value="Genomic_DNA"/>
</dbReference>